<sequence length="737" mass="86531">MINSNNDDNNRFEIIYRFEYDDVKFRCDLNDVAWWKRPNLLATRYGIILPKFRSKISFERYNYNNNTINSQILNIRQLKSNDSGIYECETLGAIRQFNLIVIVRLITVEFIGQLISSYNSINDHISNQTDHNLLSQSLRLNNGSIYLHEHQLIRFTCVVLRALPAVSLHFPFHIDYHIERNSTIENDDKTYRTILILIIRINRYFHKRIFHCEGIQKHLNNNNEKQQEQHRILSNILQMDVAYSPICSHKISFVPEYSTGIHRPINLTCHMNNGNPSKLNFTWHLPNGNIYLGYYLNKTSSHITIIPDSNIDFGQITCRAQNELGLFGECHFNMVLGGVPDPIESCHYTYINSTLTVNCMAGFHQGDEDFFCYMYKRQQNGSYSEHARLKGNCAFILPELKPDYHHDFRVFTKNKFGDNYDQSYSIQVGKLKVESFTDKTGISWPYMVLFIILACLASLILICCSCFKLRKIMSYKRKTENNFENLTYRNHNSHHSQNIPNGKTSLVHVKQNGSAITYPVRPYRSKDYIVSSQASTLLRNNPSHKNICSTKDEIKSNRRSTAKETDLDHILHLSNEQTNGTISTMKTLPINRNHTNFFPFDSSQNEQQNELNQYPETLQRRSSFQVATKLNNLDFYTKPESFYFLDKQIRKPIQRNHYSPEHNHSSYSNTDFNRQNNFIVENHLLTKEYLNIINDQTWSEMNSMNEYNQENSNDDKNFILNNQDRNYDRYRDDGIFV</sequence>
<keyword evidence="2 6" id="KW-0472">Membrane</keyword>
<dbReference type="InterPro" id="IPR003599">
    <property type="entry name" value="Ig_sub"/>
</dbReference>
<evidence type="ECO:0000256" key="3">
    <source>
        <dbReference type="ARBA" id="ARBA00023157"/>
    </source>
</evidence>
<evidence type="ECO:0000256" key="5">
    <source>
        <dbReference type="ARBA" id="ARBA00023319"/>
    </source>
</evidence>
<dbReference type="PANTHER" id="PTHR11640:SF164">
    <property type="entry name" value="MAM DOMAIN-CONTAINING GLYCOSYLPHOSPHATIDYLINOSITOL ANCHOR PROTEIN 1"/>
    <property type="match status" value="1"/>
</dbReference>
<dbReference type="Proteomes" id="UP000663864">
    <property type="component" value="Unassembled WGS sequence"/>
</dbReference>
<keyword evidence="6" id="KW-1133">Transmembrane helix</keyword>
<dbReference type="InterPro" id="IPR036179">
    <property type="entry name" value="Ig-like_dom_sf"/>
</dbReference>
<evidence type="ECO:0000313" key="8">
    <source>
        <dbReference type="EMBL" id="CAF1012836.1"/>
    </source>
</evidence>
<dbReference type="GO" id="GO:0098609">
    <property type="term" value="P:cell-cell adhesion"/>
    <property type="evidence" value="ECO:0007669"/>
    <property type="project" value="TreeGrafter"/>
</dbReference>
<dbReference type="AlphaFoldDB" id="A0A814HMH7"/>
<evidence type="ECO:0000259" key="7">
    <source>
        <dbReference type="PROSITE" id="PS50835"/>
    </source>
</evidence>
<gene>
    <name evidence="8" type="ORF">ZHD862_LOCUS13124</name>
</gene>
<keyword evidence="6" id="KW-0812">Transmembrane</keyword>
<dbReference type="InterPro" id="IPR013783">
    <property type="entry name" value="Ig-like_fold"/>
</dbReference>
<dbReference type="SMART" id="SM00409">
    <property type="entry name" value="IG"/>
    <property type="match status" value="2"/>
</dbReference>
<comment type="caution">
    <text evidence="8">The sequence shown here is derived from an EMBL/GenBank/DDBJ whole genome shotgun (WGS) entry which is preliminary data.</text>
</comment>
<dbReference type="EMBL" id="CAJNOT010000530">
    <property type="protein sequence ID" value="CAF1012836.1"/>
    <property type="molecule type" value="Genomic_DNA"/>
</dbReference>
<evidence type="ECO:0000313" key="9">
    <source>
        <dbReference type="Proteomes" id="UP000663864"/>
    </source>
</evidence>
<dbReference type="SUPFAM" id="SSF48726">
    <property type="entry name" value="Immunoglobulin"/>
    <property type="match status" value="2"/>
</dbReference>
<dbReference type="PROSITE" id="PS50835">
    <property type="entry name" value="IG_LIKE"/>
    <property type="match status" value="1"/>
</dbReference>
<evidence type="ECO:0000256" key="4">
    <source>
        <dbReference type="ARBA" id="ARBA00023180"/>
    </source>
</evidence>
<dbReference type="PANTHER" id="PTHR11640">
    <property type="entry name" value="NEPHRIN"/>
    <property type="match status" value="1"/>
</dbReference>
<dbReference type="Gene3D" id="2.60.40.10">
    <property type="entry name" value="Immunoglobulins"/>
    <property type="match status" value="1"/>
</dbReference>
<accession>A0A814HMH7</accession>
<reference evidence="8" key="1">
    <citation type="submission" date="2021-02" db="EMBL/GenBank/DDBJ databases">
        <authorList>
            <person name="Nowell W R."/>
        </authorList>
    </citation>
    <scope>NUCLEOTIDE SEQUENCE</scope>
</reference>
<protein>
    <recommendedName>
        <fullName evidence="7">Ig-like domain-containing protein</fullName>
    </recommendedName>
</protein>
<feature type="transmembrane region" description="Helical" evidence="6">
    <location>
        <begin position="444"/>
        <end position="467"/>
    </location>
</feature>
<dbReference type="GO" id="GO:0005911">
    <property type="term" value="C:cell-cell junction"/>
    <property type="evidence" value="ECO:0007669"/>
    <property type="project" value="TreeGrafter"/>
</dbReference>
<comment type="subcellular location">
    <subcellularLocation>
        <location evidence="1">Membrane</location>
        <topology evidence="1">Single-pass type I membrane protein</topology>
    </subcellularLocation>
</comment>
<keyword evidence="5" id="KW-0393">Immunoglobulin domain</keyword>
<organism evidence="8 9">
    <name type="scientific">Rotaria sordida</name>
    <dbReference type="NCBI Taxonomy" id="392033"/>
    <lineage>
        <taxon>Eukaryota</taxon>
        <taxon>Metazoa</taxon>
        <taxon>Spiralia</taxon>
        <taxon>Gnathifera</taxon>
        <taxon>Rotifera</taxon>
        <taxon>Eurotatoria</taxon>
        <taxon>Bdelloidea</taxon>
        <taxon>Philodinida</taxon>
        <taxon>Philodinidae</taxon>
        <taxon>Rotaria</taxon>
    </lineage>
</organism>
<keyword evidence="3" id="KW-1015">Disulfide bond</keyword>
<name>A0A814HMH7_9BILA</name>
<evidence type="ECO:0000256" key="2">
    <source>
        <dbReference type="ARBA" id="ARBA00023136"/>
    </source>
</evidence>
<keyword evidence="4" id="KW-0325">Glycoprotein</keyword>
<evidence type="ECO:0000256" key="1">
    <source>
        <dbReference type="ARBA" id="ARBA00004479"/>
    </source>
</evidence>
<dbReference type="GO" id="GO:0005886">
    <property type="term" value="C:plasma membrane"/>
    <property type="evidence" value="ECO:0007669"/>
    <property type="project" value="TreeGrafter"/>
</dbReference>
<dbReference type="GO" id="GO:0050839">
    <property type="term" value="F:cell adhesion molecule binding"/>
    <property type="evidence" value="ECO:0007669"/>
    <property type="project" value="TreeGrafter"/>
</dbReference>
<evidence type="ECO:0000256" key="6">
    <source>
        <dbReference type="SAM" id="Phobius"/>
    </source>
</evidence>
<dbReference type="InterPro" id="IPR007110">
    <property type="entry name" value="Ig-like_dom"/>
</dbReference>
<proteinExistence type="predicted"/>
<feature type="domain" description="Ig-like" evidence="7">
    <location>
        <begin position="245"/>
        <end position="322"/>
    </location>
</feature>
<dbReference type="InterPro" id="IPR051275">
    <property type="entry name" value="Cell_adhesion_signaling"/>
</dbReference>